<name>A0A5D3K8R4_9BRAD</name>
<proteinExistence type="predicted"/>
<evidence type="ECO:0000313" key="1">
    <source>
        <dbReference type="EMBL" id="TYL92459.1"/>
    </source>
</evidence>
<dbReference type="Proteomes" id="UP000324758">
    <property type="component" value="Unassembled WGS sequence"/>
</dbReference>
<organism evidence="1 2">
    <name type="scientific">Bradyrhizobium rifense</name>
    <dbReference type="NCBI Taxonomy" id="515499"/>
    <lineage>
        <taxon>Bacteria</taxon>
        <taxon>Pseudomonadati</taxon>
        <taxon>Pseudomonadota</taxon>
        <taxon>Alphaproteobacteria</taxon>
        <taxon>Hyphomicrobiales</taxon>
        <taxon>Nitrobacteraceae</taxon>
        <taxon>Bradyrhizobium</taxon>
    </lineage>
</organism>
<evidence type="ECO:0000313" key="2">
    <source>
        <dbReference type="Proteomes" id="UP000324758"/>
    </source>
</evidence>
<comment type="caution">
    <text evidence="1">The sequence shown here is derived from an EMBL/GenBank/DDBJ whole genome shotgun (WGS) entry which is preliminary data.</text>
</comment>
<dbReference type="EMBL" id="VSSS01000038">
    <property type="protein sequence ID" value="TYL92459.1"/>
    <property type="molecule type" value="Genomic_DNA"/>
</dbReference>
<dbReference type="OrthoDB" id="8280083at2"/>
<gene>
    <name evidence="1" type="ORF">FXB40_25110</name>
</gene>
<protein>
    <submittedName>
        <fullName evidence="1">Uncharacterized protein</fullName>
    </submittedName>
</protein>
<sequence length="122" mass="13082">MLVPTLIPPWPLLDGEEKPAVVTEVVASVTRAIAGAPFHIHLAARSVSIFLSLCTWLISAGAGGPLASALRADTFYTLLQRSPGPIASVVRLYRSMTLLAFYDQTPVAAKLLSLRAAQNWRA</sequence>
<reference evidence="1 2" key="1">
    <citation type="submission" date="2019-08" db="EMBL/GenBank/DDBJ databases">
        <title>Bradyrhizobium hipponensis sp. nov., a rhizobium isolated from a Lupinus angustifolius root nodule in Tunisia.</title>
        <authorList>
            <person name="Off K."/>
            <person name="Rejili M."/>
            <person name="Mars M."/>
            <person name="Brachmann A."/>
            <person name="Marin M."/>
        </authorList>
    </citation>
    <scope>NUCLEOTIDE SEQUENCE [LARGE SCALE GENOMIC DNA]</scope>
    <source>
        <strain evidence="1 2">CTAW71</strain>
    </source>
</reference>
<dbReference type="AlphaFoldDB" id="A0A5D3K8R4"/>
<keyword evidence="2" id="KW-1185">Reference proteome</keyword>
<accession>A0A5D3K8R4</accession>